<keyword evidence="1" id="KW-0812">Transmembrane</keyword>
<keyword evidence="1" id="KW-1133">Transmembrane helix</keyword>
<reference evidence="2 3" key="1">
    <citation type="submission" date="2018-05" db="EMBL/GenBank/DDBJ databases">
        <authorList>
            <consortium name="IHU Genomes"/>
        </authorList>
    </citation>
    <scope>NUCLEOTIDE SEQUENCE [LARGE SCALE GENOMIC DNA]</scope>
    <source>
        <strain evidence="2 3">P7336</strain>
    </source>
</reference>
<keyword evidence="3" id="KW-1185">Reference proteome</keyword>
<evidence type="ECO:0000313" key="2">
    <source>
        <dbReference type="EMBL" id="SSA20665.1"/>
    </source>
</evidence>
<gene>
    <name evidence="2" type="ORF">MSP7336_04697</name>
</gene>
<name>A0A375Z5K1_MYCSH</name>
<dbReference type="AlphaFoldDB" id="A0A375Z5K1"/>
<keyword evidence="1" id="KW-0472">Membrane</keyword>
<organism evidence="2 3">
    <name type="scientific">Mycobacterium shimoidei</name>
    <dbReference type="NCBI Taxonomy" id="29313"/>
    <lineage>
        <taxon>Bacteria</taxon>
        <taxon>Bacillati</taxon>
        <taxon>Actinomycetota</taxon>
        <taxon>Actinomycetes</taxon>
        <taxon>Mycobacteriales</taxon>
        <taxon>Mycobacteriaceae</taxon>
        <taxon>Mycobacterium</taxon>
    </lineage>
</organism>
<sequence length="87" mass="9379">MQRILWVIAIPASAVTVFASVTDVVSAALATAAAIAVTAPTVSITAMLIAVTTATQFTWIMGGRRRLRRVTRPTDRCIGDRLMGRRH</sequence>
<dbReference type="Proteomes" id="UP000252015">
    <property type="component" value="Unassembled WGS sequence"/>
</dbReference>
<evidence type="ECO:0000256" key="1">
    <source>
        <dbReference type="SAM" id="Phobius"/>
    </source>
</evidence>
<dbReference type="EMBL" id="UEGW01000004">
    <property type="protein sequence ID" value="SSA20665.1"/>
    <property type="molecule type" value="Genomic_DNA"/>
</dbReference>
<protein>
    <submittedName>
        <fullName evidence="2">Uncharacterized protein</fullName>
    </submittedName>
</protein>
<accession>A0A375Z5K1</accession>
<evidence type="ECO:0000313" key="3">
    <source>
        <dbReference type="Proteomes" id="UP000252015"/>
    </source>
</evidence>
<proteinExistence type="predicted"/>
<feature type="transmembrane region" description="Helical" evidence="1">
    <location>
        <begin position="29"/>
        <end position="62"/>
    </location>
</feature>